<dbReference type="InterPro" id="IPR001506">
    <property type="entry name" value="Peptidase_M12A"/>
</dbReference>
<dbReference type="WBParaSite" id="SPAL_0000607200.1">
    <property type="protein sequence ID" value="SPAL_0000607200.1"/>
    <property type="gene ID" value="SPAL_0000607200"/>
</dbReference>
<dbReference type="InterPro" id="IPR024079">
    <property type="entry name" value="MetalloPept_cat_dom_sf"/>
</dbReference>
<dbReference type="AlphaFoldDB" id="A0A0N5BJE6"/>
<dbReference type="GO" id="GO:0046872">
    <property type="term" value="F:metal ion binding"/>
    <property type="evidence" value="ECO:0007669"/>
    <property type="project" value="UniProtKB-KW"/>
</dbReference>
<evidence type="ECO:0000256" key="2">
    <source>
        <dbReference type="ARBA" id="ARBA00022723"/>
    </source>
</evidence>
<evidence type="ECO:0000256" key="6">
    <source>
        <dbReference type="PROSITE-ProRule" id="PRU01211"/>
    </source>
</evidence>
<evidence type="ECO:0000313" key="9">
    <source>
        <dbReference type="Proteomes" id="UP000046392"/>
    </source>
</evidence>
<keyword evidence="4 7" id="KW-0862">Zinc</keyword>
<keyword evidence="2 7" id="KW-0479">Metal-binding</keyword>
<dbReference type="GO" id="GO:0006508">
    <property type="term" value="P:proteolysis"/>
    <property type="evidence" value="ECO:0007669"/>
    <property type="project" value="UniProtKB-KW"/>
</dbReference>
<sequence>MGLKYVLLTVSRIHAPNFNDDTNIYRQKRAVLRDLTYKWNESIIYYKVDTNISKDSIAVALEEIMEETCLRFQEVPLSNHSKNITGFYFQIGHIDSTNLGRKLDNGNFQNLWLTDKFPERYKVLRVVLYALGVDYEYNRPDTGKYVWTLYSNVQRSFWPFMMPKKNTTVDTYELPFDFNSVMALNQREYVNRQDLQSFFPVKPEDRKKNWDTVNHHLSTNDIKLLNLHYCGGKCTKKSVCQNGGVLDIGGCSKCKCSPEYTGKYCQRPITAASEICGYPDITVSSKTEEKELKFSDNCGYSFRAHRGKIVEMKVKFARKRNIDEYICTENAAVELKFERDKSRSGLVTCDIIDTVLTYSEDELLFLNFYGTNNDKVKISYKEIVPPND</sequence>
<dbReference type="PANTHER" id="PTHR10127:SF780">
    <property type="entry name" value="METALLOENDOPEPTIDASE"/>
    <property type="match status" value="1"/>
</dbReference>
<keyword evidence="1 7" id="KW-0645">Protease</keyword>
<keyword evidence="3 7" id="KW-0378">Hydrolase</keyword>
<comment type="cofactor">
    <cofactor evidence="7">
        <name>Zn(2+)</name>
        <dbReference type="ChEBI" id="CHEBI:29105"/>
    </cofactor>
    <text evidence="7">Binds 1 zinc ion per subunit.</text>
</comment>
<dbReference type="PROSITE" id="PS00022">
    <property type="entry name" value="EGF_1"/>
    <property type="match status" value="1"/>
</dbReference>
<keyword evidence="9" id="KW-1185">Reference proteome</keyword>
<dbReference type="Gene3D" id="3.40.390.10">
    <property type="entry name" value="Collagenase (Catalytic Domain)"/>
    <property type="match status" value="1"/>
</dbReference>
<dbReference type="EC" id="3.4.24.-" evidence="7"/>
<evidence type="ECO:0000259" key="8">
    <source>
        <dbReference type="PROSITE" id="PS51864"/>
    </source>
</evidence>
<evidence type="ECO:0000256" key="3">
    <source>
        <dbReference type="ARBA" id="ARBA00022801"/>
    </source>
</evidence>
<organism evidence="9 10">
    <name type="scientific">Strongyloides papillosus</name>
    <name type="common">Intestinal threadworm</name>
    <dbReference type="NCBI Taxonomy" id="174720"/>
    <lineage>
        <taxon>Eukaryota</taxon>
        <taxon>Metazoa</taxon>
        <taxon>Ecdysozoa</taxon>
        <taxon>Nematoda</taxon>
        <taxon>Chromadorea</taxon>
        <taxon>Rhabditida</taxon>
        <taxon>Tylenchina</taxon>
        <taxon>Panagrolaimomorpha</taxon>
        <taxon>Strongyloidoidea</taxon>
        <taxon>Strongyloididae</taxon>
        <taxon>Strongyloides</taxon>
    </lineage>
</organism>
<evidence type="ECO:0000256" key="5">
    <source>
        <dbReference type="ARBA" id="ARBA00023049"/>
    </source>
</evidence>
<dbReference type="CDD" id="cd00054">
    <property type="entry name" value="EGF_CA"/>
    <property type="match status" value="1"/>
</dbReference>
<dbReference type="PRINTS" id="PR00480">
    <property type="entry name" value="ASTACIN"/>
</dbReference>
<feature type="domain" description="Peptidase M12A" evidence="8">
    <location>
        <begin position="30"/>
        <end position="231"/>
    </location>
</feature>
<evidence type="ECO:0000256" key="1">
    <source>
        <dbReference type="ARBA" id="ARBA00022670"/>
    </source>
</evidence>
<reference evidence="10" key="1">
    <citation type="submission" date="2017-02" db="UniProtKB">
        <authorList>
            <consortium name="WormBaseParasite"/>
        </authorList>
    </citation>
    <scope>IDENTIFICATION</scope>
</reference>
<accession>A0A0N5BJE6</accession>
<dbReference type="PANTHER" id="PTHR10127">
    <property type="entry name" value="DISCOIDIN, CUB, EGF, LAMININ , AND ZINC METALLOPROTEASE DOMAIN CONTAINING"/>
    <property type="match status" value="1"/>
</dbReference>
<comment type="caution">
    <text evidence="6">Lacks conserved residue(s) required for the propagation of feature annotation.</text>
</comment>
<evidence type="ECO:0000256" key="7">
    <source>
        <dbReference type="RuleBase" id="RU361183"/>
    </source>
</evidence>
<dbReference type="InterPro" id="IPR000742">
    <property type="entry name" value="EGF"/>
</dbReference>
<dbReference type="GO" id="GO:0004222">
    <property type="term" value="F:metalloendopeptidase activity"/>
    <property type="evidence" value="ECO:0007669"/>
    <property type="project" value="UniProtKB-UniRule"/>
</dbReference>
<evidence type="ECO:0000313" key="10">
    <source>
        <dbReference type="WBParaSite" id="SPAL_0000607200.1"/>
    </source>
</evidence>
<dbReference type="PROSITE" id="PS51864">
    <property type="entry name" value="ASTACIN"/>
    <property type="match status" value="1"/>
</dbReference>
<protein>
    <recommendedName>
        <fullName evidence="7">Metalloendopeptidase</fullName>
        <ecNumber evidence="7">3.4.24.-</ecNumber>
    </recommendedName>
</protein>
<dbReference type="Proteomes" id="UP000046392">
    <property type="component" value="Unplaced"/>
</dbReference>
<proteinExistence type="predicted"/>
<name>A0A0N5BJE6_STREA</name>
<dbReference type="SUPFAM" id="SSF55486">
    <property type="entry name" value="Metalloproteases ('zincins'), catalytic domain"/>
    <property type="match status" value="1"/>
</dbReference>
<dbReference type="Pfam" id="PF01400">
    <property type="entry name" value="Astacin"/>
    <property type="match status" value="1"/>
</dbReference>
<keyword evidence="5 7" id="KW-0482">Metalloprotease</keyword>
<evidence type="ECO:0000256" key="4">
    <source>
        <dbReference type="ARBA" id="ARBA00022833"/>
    </source>
</evidence>